<sequence>MNEDESADFSPHPVCVRVQIYSEQTGTSHNDTNYLRRLSRFVFIQTVSWEPSRGADRGCRYAEIDAWTASLEQGAVSPWHFTIFSNLSDSAEVLEASHSRTLIWRWPRGKRRQGETEEMTDRCRPTLRESAGEG</sequence>
<comment type="caution">
    <text evidence="2">The sequence shown here is derived from an EMBL/GenBank/DDBJ whole genome shotgun (WGS) entry which is preliminary data.</text>
</comment>
<proteinExistence type="predicted"/>
<evidence type="ECO:0000313" key="2">
    <source>
        <dbReference type="EMBL" id="KAL1281899.1"/>
    </source>
</evidence>
<evidence type="ECO:0000313" key="3">
    <source>
        <dbReference type="Proteomes" id="UP001558613"/>
    </source>
</evidence>
<organism evidence="2 3">
    <name type="scientific">Cirrhinus molitorella</name>
    <name type="common">mud carp</name>
    <dbReference type="NCBI Taxonomy" id="172907"/>
    <lineage>
        <taxon>Eukaryota</taxon>
        <taxon>Metazoa</taxon>
        <taxon>Chordata</taxon>
        <taxon>Craniata</taxon>
        <taxon>Vertebrata</taxon>
        <taxon>Euteleostomi</taxon>
        <taxon>Actinopterygii</taxon>
        <taxon>Neopterygii</taxon>
        <taxon>Teleostei</taxon>
        <taxon>Ostariophysi</taxon>
        <taxon>Cypriniformes</taxon>
        <taxon>Cyprinidae</taxon>
        <taxon>Labeoninae</taxon>
        <taxon>Labeonini</taxon>
        <taxon>Cirrhinus</taxon>
    </lineage>
</organism>
<evidence type="ECO:0000256" key="1">
    <source>
        <dbReference type="SAM" id="MobiDB-lite"/>
    </source>
</evidence>
<accession>A0ABR3NYC1</accession>
<name>A0ABR3NYC1_9TELE</name>
<feature type="region of interest" description="Disordered" evidence="1">
    <location>
        <begin position="114"/>
        <end position="134"/>
    </location>
</feature>
<reference evidence="2 3" key="1">
    <citation type="submission" date="2023-09" db="EMBL/GenBank/DDBJ databases">
        <authorList>
            <person name="Wang M."/>
        </authorList>
    </citation>
    <scope>NUCLEOTIDE SEQUENCE [LARGE SCALE GENOMIC DNA]</scope>
    <source>
        <strain evidence="2">GT-2023</strain>
        <tissue evidence="2">Liver</tissue>
    </source>
</reference>
<protein>
    <submittedName>
        <fullName evidence="2">Uncharacterized protein</fullName>
    </submittedName>
</protein>
<gene>
    <name evidence="2" type="ORF">QQF64_000702</name>
</gene>
<dbReference type="EMBL" id="JAYMGO010000001">
    <property type="protein sequence ID" value="KAL1281899.1"/>
    <property type="molecule type" value="Genomic_DNA"/>
</dbReference>
<dbReference type="Proteomes" id="UP001558613">
    <property type="component" value="Unassembled WGS sequence"/>
</dbReference>
<keyword evidence="3" id="KW-1185">Reference proteome</keyword>
<dbReference type="PROSITE" id="PS50007">
    <property type="entry name" value="PIPLC_X_DOMAIN"/>
    <property type="match status" value="1"/>
</dbReference>